<evidence type="ECO:0000256" key="2">
    <source>
        <dbReference type="SAM" id="Phobius"/>
    </source>
</evidence>
<keyword evidence="1 2" id="KW-1133">Transmembrane helix</keyword>
<dbReference type="PANTHER" id="PTHR12064:SF94">
    <property type="entry name" value="UNEXTENDED PROTEIN"/>
    <property type="match status" value="1"/>
</dbReference>
<keyword evidence="1 2" id="KW-0812">Transmembrane</keyword>
<organism evidence="4 5">
    <name type="scientific">Portunus trituberculatus</name>
    <name type="common">Swimming crab</name>
    <name type="synonym">Neptunus trituberculatus</name>
    <dbReference type="NCBI Taxonomy" id="210409"/>
    <lineage>
        <taxon>Eukaryota</taxon>
        <taxon>Metazoa</taxon>
        <taxon>Ecdysozoa</taxon>
        <taxon>Arthropoda</taxon>
        <taxon>Crustacea</taxon>
        <taxon>Multicrustacea</taxon>
        <taxon>Malacostraca</taxon>
        <taxon>Eumalacostraca</taxon>
        <taxon>Eucarida</taxon>
        <taxon>Decapoda</taxon>
        <taxon>Pleocyemata</taxon>
        <taxon>Brachyura</taxon>
        <taxon>Eubrachyura</taxon>
        <taxon>Portunoidea</taxon>
        <taxon>Portunidae</taxon>
        <taxon>Portuninae</taxon>
        <taxon>Portunus</taxon>
    </lineage>
</organism>
<name>A0A5B7EK84_PORTR</name>
<feature type="domain" description="CNNM transmembrane" evidence="3">
    <location>
        <begin position="1"/>
        <end position="105"/>
    </location>
</feature>
<dbReference type="OrthoDB" id="1694274at2759"/>
<accession>A0A5B7EK84</accession>
<proteinExistence type="predicted"/>
<keyword evidence="5" id="KW-1185">Reference proteome</keyword>
<dbReference type="Proteomes" id="UP000324222">
    <property type="component" value="Unassembled WGS sequence"/>
</dbReference>
<dbReference type="InterPro" id="IPR045095">
    <property type="entry name" value="ACDP"/>
</dbReference>
<dbReference type="GO" id="GO:0010960">
    <property type="term" value="P:magnesium ion homeostasis"/>
    <property type="evidence" value="ECO:0007669"/>
    <property type="project" value="InterPro"/>
</dbReference>
<evidence type="ECO:0000259" key="3">
    <source>
        <dbReference type="PROSITE" id="PS51846"/>
    </source>
</evidence>
<dbReference type="EMBL" id="VSRR010002837">
    <property type="protein sequence ID" value="MPC33453.1"/>
    <property type="molecule type" value="Genomic_DNA"/>
</dbReference>
<comment type="caution">
    <text evidence="4">The sequence shown here is derived from an EMBL/GenBank/DDBJ whole genome shotgun (WGS) entry which is preliminary data.</text>
</comment>
<evidence type="ECO:0000256" key="1">
    <source>
        <dbReference type="PROSITE-ProRule" id="PRU01193"/>
    </source>
</evidence>
<gene>
    <name evidence="4" type="primary">CNNM2</name>
    <name evidence="4" type="ORF">E2C01_026803</name>
</gene>
<evidence type="ECO:0000313" key="5">
    <source>
        <dbReference type="Proteomes" id="UP000324222"/>
    </source>
</evidence>
<sequence>MNRGCFIGLLLVLSGLFSGLNLGLMALDMTELKIVSNTGSTEERRYARAIEPVRRHGNFLLCTLLLGNVLVNSSLTILLDELSTGLIAVIGSTIGIVIFGEIIPQGCEWDLVQGVVRVPADTARGESTGHSKWKIFYAHMHFRALFGRGMKFKHDLATNTTILDWVLGEEIGNTYDRERLKELIKVSVPVNPISVCIGRF</sequence>
<reference evidence="4 5" key="1">
    <citation type="submission" date="2019-05" db="EMBL/GenBank/DDBJ databases">
        <title>Another draft genome of Portunus trituberculatus and its Hox gene families provides insights of decapod evolution.</title>
        <authorList>
            <person name="Jeong J.-H."/>
            <person name="Song I."/>
            <person name="Kim S."/>
            <person name="Choi T."/>
            <person name="Kim D."/>
            <person name="Ryu S."/>
            <person name="Kim W."/>
        </authorList>
    </citation>
    <scope>NUCLEOTIDE SEQUENCE [LARGE SCALE GENOMIC DNA]</scope>
    <source>
        <tissue evidence="4">Muscle</tissue>
    </source>
</reference>
<dbReference type="GO" id="GO:0022857">
    <property type="term" value="F:transmembrane transporter activity"/>
    <property type="evidence" value="ECO:0007669"/>
    <property type="project" value="TreeGrafter"/>
</dbReference>
<dbReference type="InterPro" id="IPR002550">
    <property type="entry name" value="CNNM"/>
</dbReference>
<dbReference type="GO" id="GO:0005886">
    <property type="term" value="C:plasma membrane"/>
    <property type="evidence" value="ECO:0007669"/>
    <property type="project" value="TreeGrafter"/>
</dbReference>
<protein>
    <submittedName>
        <fullName evidence="4">Metal transporter CNNM2</fullName>
    </submittedName>
</protein>
<dbReference type="AlphaFoldDB" id="A0A5B7EK84"/>
<keyword evidence="1 2" id="KW-0472">Membrane</keyword>
<feature type="transmembrane region" description="Helical" evidence="2">
    <location>
        <begin position="58"/>
        <end position="79"/>
    </location>
</feature>
<dbReference type="Pfam" id="PF01595">
    <property type="entry name" value="CNNM"/>
    <property type="match status" value="1"/>
</dbReference>
<evidence type="ECO:0000313" key="4">
    <source>
        <dbReference type="EMBL" id="MPC33453.1"/>
    </source>
</evidence>
<feature type="transmembrane region" description="Helical" evidence="2">
    <location>
        <begin position="85"/>
        <end position="103"/>
    </location>
</feature>
<feature type="transmembrane region" description="Helical" evidence="2">
    <location>
        <begin position="6"/>
        <end position="27"/>
    </location>
</feature>
<dbReference type="PANTHER" id="PTHR12064">
    <property type="entry name" value="METAL TRANSPORTER CNNM"/>
    <property type="match status" value="1"/>
</dbReference>
<dbReference type="PROSITE" id="PS51846">
    <property type="entry name" value="CNNM"/>
    <property type="match status" value="1"/>
</dbReference>